<dbReference type="InterPro" id="IPR043917">
    <property type="entry name" value="DUF5753"/>
</dbReference>
<dbReference type="SUPFAM" id="SSF47413">
    <property type="entry name" value="lambda repressor-like DNA-binding domains"/>
    <property type="match status" value="1"/>
</dbReference>
<name>A0A810N2S6_9ACTN</name>
<dbReference type="Gene3D" id="1.10.260.40">
    <property type="entry name" value="lambda repressor-like DNA-binding domains"/>
    <property type="match status" value="1"/>
</dbReference>
<dbReference type="RefSeq" id="WP_212817042.1">
    <property type="nucleotide sequence ID" value="NZ_AP023359.1"/>
</dbReference>
<evidence type="ECO:0000313" key="3">
    <source>
        <dbReference type="Proteomes" id="UP000680866"/>
    </source>
</evidence>
<proteinExistence type="predicted"/>
<dbReference type="CDD" id="cd00093">
    <property type="entry name" value="HTH_XRE"/>
    <property type="match status" value="1"/>
</dbReference>
<dbReference type="PROSITE" id="PS50943">
    <property type="entry name" value="HTH_CROC1"/>
    <property type="match status" value="1"/>
</dbReference>
<dbReference type="EMBL" id="AP023359">
    <property type="protein sequence ID" value="BCJ67762.1"/>
    <property type="molecule type" value="Genomic_DNA"/>
</dbReference>
<evidence type="ECO:0000313" key="2">
    <source>
        <dbReference type="EMBL" id="BCJ67762.1"/>
    </source>
</evidence>
<sequence length="290" mass="33063">MPFKEPVQRTLRAQWLGHQMRELRRQRGMTLKSTADYLGRDHSALARYERAEWPFKHHDVAALLDIYGVFDGRTRARLLRLSRDTWRTNQWDVDFTDGLPDRAYVDHAWLVGHAKLICFYHTQLLPDLLQTPAYADRALRLREAAATPADRAARIAERIGRQRAFEAGSNGLSVVLDDAVLRRDLGDADVMRAQLDHLATLARRQRIEIRVLPADANTTPRFDGPFQVFRMPEPYPEVAYLENLAGQIYVEAPQSKRFVLAFDQLRDAALTAADSAHLITAAALRLDARA</sequence>
<protein>
    <submittedName>
        <fullName evidence="2">Transcriptional regulator</fullName>
    </submittedName>
</protein>
<dbReference type="InterPro" id="IPR001387">
    <property type="entry name" value="Cro/C1-type_HTH"/>
</dbReference>
<dbReference type="Pfam" id="PF19054">
    <property type="entry name" value="DUF5753"/>
    <property type="match status" value="1"/>
</dbReference>
<dbReference type="InterPro" id="IPR010982">
    <property type="entry name" value="Lambda_DNA-bd_dom_sf"/>
</dbReference>
<evidence type="ECO:0000259" key="1">
    <source>
        <dbReference type="PROSITE" id="PS50943"/>
    </source>
</evidence>
<dbReference type="AlphaFoldDB" id="A0A810N2S6"/>
<feature type="domain" description="HTH cro/C1-type" evidence="1">
    <location>
        <begin position="20"/>
        <end position="50"/>
    </location>
</feature>
<accession>A0A810N2S6</accession>
<dbReference type="Proteomes" id="UP000680866">
    <property type="component" value="Chromosome"/>
</dbReference>
<keyword evidence="3" id="KW-1185">Reference proteome</keyword>
<dbReference type="Pfam" id="PF13560">
    <property type="entry name" value="HTH_31"/>
    <property type="match status" value="1"/>
</dbReference>
<gene>
    <name evidence="2" type="ORF">Prubr_47830</name>
</gene>
<reference evidence="2" key="1">
    <citation type="submission" date="2020-08" db="EMBL/GenBank/DDBJ databases">
        <title>Whole genome shotgun sequence of Polymorphospora rubra NBRC 101157.</title>
        <authorList>
            <person name="Komaki H."/>
            <person name="Tamura T."/>
        </authorList>
    </citation>
    <scope>NUCLEOTIDE SEQUENCE</scope>
    <source>
        <strain evidence="2">NBRC 101157</strain>
    </source>
</reference>
<dbReference type="KEGG" id="pry:Prubr_47830"/>
<organism evidence="2 3">
    <name type="scientific">Polymorphospora rubra</name>
    <dbReference type="NCBI Taxonomy" id="338584"/>
    <lineage>
        <taxon>Bacteria</taxon>
        <taxon>Bacillati</taxon>
        <taxon>Actinomycetota</taxon>
        <taxon>Actinomycetes</taxon>
        <taxon>Micromonosporales</taxon>
        <taxon>Micromonosporaceae</taxon>
        <taxon>Polymorphospora</taxon>
    </lineage>
</organism>
<dbReference type="GO" id="GO:0003677">
    <property type="term" value="F:DNA binding"/>
    <property type="evidence" value="ECO:0007669"/>
    <property type="project" value="InterPro"/>
</dbReference>